<dbReference type="SUPFAM" id="SSF53448">
    <property type="entry name" value="Nucleotide-diphospho-sugar transferases"/>
    <property type="match status" value="1"/>
</dbReference>
<comment type="caution">
    <text evidence="2">The sequence shown here is derived from an EMBL/GenBank/DDBJ whole genome shotgun (WGS) entry which is preliminary data.</text>
</comment>
<proteinExistence type="predicted"/>
<dbReference type="Pfam" id="PF00535">
    <property type="entry name" value="Glycos_transf_2"/>
    <property type="match status" value="1"/>
</dbReference>
<gene>
    <name evidence="2" type="ORF">LCGC14_1292760</name>
</gene>
<dbReference type="InterPro" id="IPR050834">
    <property type="entry name" value="Glycosyltransf_2"/>
</dbReference>
<evidence type="ECO:0000313" key="2">
    <source>
        <dbReference type="EMBL" id="KKM85063.1"/>
    </source>
</evidence>
<dbReference type="EMBL" id="LAZR01007468">
    <property type="protein sequence ID" value="KKM85063.1"/>
    <property type="molecule type" value="Genomic_DNA"/>
</dbReference>
<name>A0A0F9KTL7_9ZZZZ</name>
<accession>A0A0F9KTL7</accession>
<dbReference type="AlphaFoldDB" id="A0A0F9KTL7"/>
<dbReference type="PANTHER" id="PTHR43685:SF11">
    <property type="entry name" value="GLYCOSYLTRANSFERASE TAGX-RELATED"/>
    <property type="match status" value="1"/>
</dbReference>
<dbReference type="PANTHER" id="PTHR43685">
    <property type="entry name" value="GLYCOSYLTRANSFERASE"/>
    <property type="match status" value="1"/>
</dbReference>
<dbReference type="InterPro" id="IPR001173">
    <property type="entry name" value="Glyco_trans_2-like"/>
</dbReference>
<dbReference type="Gene3D" id="3.90.550.10">
    <property type="entry name" value="Spore Coat Polysaccharide Biosynthesis Protein SpsA, Chain A"/>
    <property type="match status" value="1"/>
</dbReference>
<organism evidence="2">
    <name type="scientific">marine sediment metagenome</name>
    <dbReference type="NCBI Taxonomy" id="412755"/>
    <lineage>
        <taxon>unclassified sequences</taxon>
        <taxon>metagenomes</taxon>
        <taxon>ecological metagenomes</taxon>
    </lineage>
</organism>
<feature type="domain" description="Glycosyltransferase 2-like" evidence="1">
    <location>
        <begin position="6"/>
        <end position="111"/>
    </location>
</feature>
<evidence type="ECO:0000259" key="1">
    <source>
        <dbReference type="Pfam" id="PF00535"/>
    </source>
</evidence>
<dbReference type="InterPro" id="IPR029044">
    <property type="entry name" value="Nucleotide-diphossugar_trans"/>
</dbReference>
<sequence>MTTIGVVIPVGPEEHHKTWLDECLESVQQQTHKAHRIVVVDDMAALDTAILNQYRVTHWKAPWRLGVAGAFNVGVAVAHQNGCDLALMLGADDRIEPECLAALARTYEHEGGRDGYYWLNLAYSDGREQALPCNAAAVTPGLWRRTGGFPPQAGVGAPDAILINLMLQKFPKMLIGVGGGVYYWHRVHDKQETLVEIPRGWPYGVVRTIHALHFKEPTWGRYE</sequence>
<dbReference type="CDD" id="cd00761">
    <property type="entry name" value="Glyco_tranf_GTA_type"/>
    <property type="match status" value="1"/>
</dbReference>
<protein>
    <recommendedName>
        <fullName evidence="1">Glycosyltransferase 2-like domain-containing protein</fullName>
    </recommendedName>
</protein>
<reference evidence="2" key="1">
    <citation type="journal article" date="2015" name="Nature">
        <title>Complex archaea that bridge the gap between prokaryotes and eukaryotes.</title>
        <authorList>
            <person name="Spang A."/>
            <person name="Saw J.H."/>
            <person name="Jorgensen S.L."/>
            <person name="Zaremba-Niedzwiedzka K."/>
            <person name="Martijn J."/>
            <person name="Lind A.E."/>
            <person name="van Eijk R."/>
            <person name="Schleper C."/>
            <person name="Guy L."/>
            <person name="Ettema T.J."/>
        </authorList>
    </citation>
    <scope>NUCLEOTIDE SEQUENCE</scope>
</reference>